<dbReference type="SMART" id="SM00913">
    <property type="entry name" value="IBN_N"/>
    <property type="match status" value="1"/>
</dbReference>
<dbReference type="Gene3D" id="1.25.10.10">
    <property type="entry name" value="Leucine-rich Repeat Variant"/>
    <property type="match status" value="1"/>
</dbReference>
<keyword evidence="7" id="KW-1185">Reference proteome</keyword>
<evidence type="ECO:0000259" key="5">
    <source>
        <dbReference type="PROSITE" id="PS50166"/>
    </source>
</evidence>
<dbReference type="InterPro" id="IPR001494">
    <property type="entry name" value="Importin-beta_N"/>
</dbReference>
<organism evidence="6 7">
    <name type="scientific">Gymnopilus junonius</name>
    <name type="common">Spectacular rustgill mushroom</name>
    <name type="synonym">Gymnopilus spectabilis subsp. junonius</name>
    <dbReference type="NCBI Taxonomy" id="109634"/>
    <lineage>
        <taxon>Eukaryota</taxon>
        <taxon>Fungi</taxon>
        <taxon>Dikarya</taxon>
        <taxon>Basidiomycota</taxon>
        <taxon>Agaricomycotina</taxon>
        <taxon>Agaricomycetes</taxon>
        <taxon>Agaricomycetidae</taxon>
        <taxon>Agaricales</taxon>
        <taxon>Agaricineae</taxon>
        <taxon>Hymenogastraceae</taxon>
        <taxon>Gymnopilus</taxon>
    </lineage>
</organism>
<dbReference type="InterPro" id="IPR016024">
    <property type="entry name" value="ARM-type_fold"/>
</dbReference>
<comment type="caution">
    <text evidence="6">The sequence shown here is derived from an EMBL/GenBank/DDBJ whole genome shotgun (WGS) entry which is preliminary data.</text>
</comment>
<dbReference type="Pfam" id="PF25758">
    <property type="entry name" value="TPR_IPO11"/>
    <property type="match status" value="1"/>
</dbReference>
<dbReference type="GO" id="GO:0006606">
    <property type="term" value="P:protein import into nucleus"/>
    <property type="evidence" value="ECO:0007669"/>
    <property type="project" value="TreeGrafter"/>
</dbReference>
<dbReference type="OrthoDB" id="361693at2759"/>
<evidence type="ECO:0000256" key="3">
    <source>
        <dbReference type="ARBA" id="ARBA00022448"/>
    </source>
</evidence>
<proteinExistence type="inferred from homology"/>
<keyword evidence="4" id="KW-0539">Nucleus</keyword>
<protein>
    <submittedName>
        <fullName evidence="6">Armadillo-type protein</fullName>
    </submittedName>
</protein>
<dbReference type="GO" id="GO:0031267">
    <property type="term" value="F:small GTPase binding"/>
    <property type="evidence" value="ECO:0007669"/>
    <property type="project" value="InterPro"/>
</dbReference>
<evidence type="ECO:0000256" key="2">
    <source>
        <dbReference type="ARBA" id="ARBA00007991"/>
    </source>
</evidence>
<dbReference type="PANTHER" id="PTHR10997:SF7">
    <property type="entry name" value="IMPORTIN-11"/>
    <property type="match status" value="1"/>
</dbReference>
<dbReference type="PROSITE" id="PS50166">
    <property type="entry name" value="IMPORTIN_B_NT"/>
    <property type="match status" value="1"/>
</dbReference>
<evidence type="ECO:0000256" key="4">
    <source>
        <dbReference type="ARBA" id="ARBA00023242"/>
    </source>
</evidence>
<reference evidence="6" key="1">
    <citation type="submission" date="2020-11" db="EMBL/GenBank/DDBJ databases">
        <authorList>
            <consortium name="DOE Joint Genome Institute"/>
            <person name="Ahrendt S."/>
            <person name="Riley R."/>
            <person name="Andreopoulos W."/>
            <person name="LaButti K."/>
            <person name="Pangilinan J."/>
            <person name="Ruiz-duenas F.J."/>
            <person name="Barrasa J.M."/>
            <person name="Sanchez-Garcia M."/>
            <person name="Camarero S."/>
            <person name="Miyauchi S."/>
            <person name="Serrano A."/>
            <person name="Linde D."/>
            <person name="Babiker R."/>
            <person name="Drula E."/>
            <person name="Ayuso-Fernandez I."/>
            <person name="Pacheco R."/>
            <person name="Padilla G."/>
            <person name="Ferreira P."/>
            <person name="Barriuso J."/>
            <person name="Kellner H."/>
            <person name="Castanera R."/>
            <person name="Alfaro M."/>
            <person name="Ramirez L."/>
            <person name="Pisabarro A.G."/>
            <person name="Kuo A."/>
            <person name="Tritt A."/>
            <person name="Lipzen A."/>
            <person name="He G."/>
            <person name="Yan M."/>
            <person name="Ng V."/>
            <person name="Cullen D."/>
            <person name="Martin F."/>
            <person name="Rosso M.-N."/>
            <person name="Henrissat B."/>
            <person name="Hibbett D."/>
            <person name="Martinez A.T."/>
            <person name="Grigoriev I.V."/>
        </authorList>
    </citation>
    <scope>NUCLEOTIDE SEQUENCE</scope>
    <source>
        <strain evidence="6">AH 44721</strain>
    </source>
</reference>
<evidence type="ECO:0000256" key="1">
    <source>
        <dbReference type="ARBA" id="ARBA00004123"/>
    </source>
</evidence>
<name>A0A9P5TUC3_GYMJU</name>
<dbReference type="InterPro" id="IPR058669">
    <property type="entry name" value="TPR_IPO7/11-like"/>
</dbReference>
<dbReference type="AlphaFoldDB" id="A0A9P5TUC3"/>
<dbReference type="SUPFAM" id="SSF48371">
    <property type="entry name" value="ARM repeat"/>
    <property type="match status" value="1"/>
</dbReference>
<sequence length="894" mass="100635">MSTTMQSVSPAELYEAIVGASSQDVSQVQASSQRLKQMLEMFGAYDVLQDIAARPSVPLVIRKQAIIQFKNVVVHHWRSRKLLSDDHRLSIRQRCLLFIDEEDDTIADCNEIVMTKLARFDFPNLWPDLINNLVKIIDDNLQSRYVAMQEDPSVTLRLRRSLGILNGIIKEFASIKLPNGIKAMAQTVEQLRVLLSTYYSKISATFSPDHLSLGNISTQRVCDNILLAHLVHKCLAKMAAWLWNKLGRLSGEELRHNQAWVENIFENSVNQVKRLATLRKSIVLSLLQSEVAGNDRIRRAVSILTRHVRSFGKFFRRLQQLSPERFVLHPMSSDLILFYWSQVLDSTSYPQNIIADSDEALYPVRFLVQGMVLFKESLSQWTPLRRSGVPNKNTLSQEFVENAVRVLVTRFMPLNTLDLENWTTDPEQWVQDEDKENDQWEYEIRACAERVLMQLCNQFSDFVIPLLVSTFEQIAPEPCADLDAVVRKEALYCAIGRCAPRLKNHIDFEKWMSETFAVEARDNNSSYPIIKRRIAWLIGKWVSDSCTSPSNPKVWEIIVHLLQDRGPGSDPVVRLTAAAALRECVDAIGFEPAGFAPFLSTAVPQLIQIMAEAETLESKRKVDQSLNTIIEQSGTLMIPFMGIITGPIPQLWVAAEGDFLFKASLLVTVTKLVEAVKDHSSSLGPLVVPLIRESLSPGCIIQLDGDGLNLWISFLRNTITVASADGRPCLRDIFPQAIALLAANLDLLGSITRILESYFLLDADHILKTNATDLFRAYLSALTSKIVDVNSKELLQSLGLLVQLAPSGFWGEALHTSGLFAHLLKTLIAGEVDGHILLTEHIYLFSYVMSDRQIFLQLMSASSPVLNQPEAVCTTTCRPVVGKFDNMSEPRHRK</sequence>
<dbReference type="GO" id="GO:0005829">
    <property type="term" value="C:cytosol"/>
    <property type="evidence" value="ECO:0007669"/>
    <property type="project" value="TreeGrafter"/>
</dbReference>
<evidence type="ECO:0000313" key="6">
    <source>
        <dbReference type="EMBL" id="KAF8914040.1"/>
    </source>
</evidence>
<dbReference type="EMBL" id="JADNYJ010000001">
    <property type="protein sequence ID" value="KAF8914040.1"/>
    <property type="molecule type" value="Genomic_DNA"/>
</dbReference>
<accession>A0A9P5TUC3</accession>
<dbReference type="GO" id="GO:0005635">
    <property type="term" value="C:nuclear envelope"/>
    <property type="evidence" value="ECO:0007669"/>
    <property type="project" value="TreeGrafter"/>
</dbReference>
<evidence type="ECO:0000313" key="7">
    <source>
        <dbReference type="Proteomes" id="UP000724874"/>
    </source>
</evidence>
<gene>
    <name evidence="6" type="ORF">CPB84DRAFT_1699443</name>
</gene>
<dbReference type="PANTHER" id="PTHR10997">
    <property type="entry name" value="IMPORTIN-7, 8, 11"/>
    <property type="match status" value="1"/>
</dbReference>
<keyword evidence="3" id="KW-0813">Transport</keyword>
<comment type="similarity">
    <text evidence="2">Belongs to the importin beta family.</text>
</comment>
<comment type="subcellular location">
    <subcellularLocation>
        <location evidence="1">Nucleus</location>
    </subcellularLocation>
</comment>
<feature type="domain" description="Importin N-terminal" evidence="5">
    <location>
        <begin position="31"/>
        <end position="101"/>
    </location>
</feature>
<dbReference type="Pfam" id="PF03810">
    <property type="entry name" value="IBN_N"/>
    <property type="match status" value="1"/>
</dbReference>
<dbReference type="InterPro" id="IPR011989">
    <property type="entry name" value="ARM-like"/>
</dbReference>
<dbReference type="Proteomes" id="UP000724874">
    <property type="component" value="Unassembled WGS sequence"/>
</dbReference>